<dbReference type="Proteomes" id="UP000095280">
    <property type="component" value="Unplaced"/>
</dbReference>
<name>A0A1I8HBK5_9PLAT</name>
<reference evidence="3" key="1">
    <citation type="submission" date="2016-11" db="UniProtKB">
        <authorList>
            <consortium name="WormBaseParasite"/>
        </authorList>
    </citation>
    <scope>IDENTIFICATION</scope>
</reference>
<protein>
    <submittedName>
        <fullName evidence="3">Mobile element protein</fullName>
    </submittedName>
</protein>
<evidence type="ECO:0000256" key="1">
    <source>
        <dbReference type="SAM" id="MobiDB-lite"/>
    </source>
</evidence>
<feature type="compositionally biased region" description="Low complexity" evidence="1">
    <location>
        <begin position="97"/>
        <end position="121"/>
    </location>
</feature>
<feature type="region of interest" description="Disordered" evidence="1">
    <location>
        <begin position="45"/>
        <end position="75"/>
    </location>
</feature>
<evidence type="ECO:0000313" key="3">
    <source>
        <dbReference type="WBParaSite" id="maker-uti_cns_0005378-snap-gene-0.4-mRNA-1"/>
    </source>
</evidence>
<feature type="compositionally biased region" description="Basic residues" evidence="1">
    <location>
        <begin position="124"/>
        <end position="154"/>
    </location>
</feature>
<feature type="region of interest" description="Disordered" evidence="1">
    <location>
        <begin position="97"/>
        <end position="154"/>
    </location>
</feature>
<dbReference type="AlphaFoldDB" id="A0A1I8HBK5"/>
<organism evidence="2 3">
    <name type="scientific">Macrostomum lignano</name>
    <dbReference type="NCBI Taxonomy" id="282301"/>
    <lineage>
        <taxon>Eukaryota</taxon>
        <taxon>Metazoa</taxon>
        <taxon>Spiralia</taxon>
        <taxon>Lophotrochozoa</taxon>
        <taxon>Platyhelminthes</taxon>
        <taxon>Rhabditophora</taxon>
        <taxon>Macrostomorpha</taxon>
        <taxon>Macrostomida</taxon>
        <taxon>Macrostomidae</taxon>
        <taxon>Macrostomum</taxon>
    </lineage>
</organism>
<accession>A0A1I8HBK5</accession>
<proteinExistence type="predicted"/>
<evidence type="ECO:0000313" key="2">
    <source>
        <dbReference type="Proteomes" id="UP000095280"/>
    </source>
</evidence>
<sequence>PPTNFPNRPPTGASAGCFLAACRSRTPWQPLTCCHTCCVPTGAPPGPRRRLPTKRGQFSARTRAVPGHGAAHPGSARALRTAGAFPGLLPLAGLGRRASLADSRAAAGPSRPTRPAGGADPPGRRRPPAAGRLRRFVRRQGRRHQAVAVHRRPA</sequence>
<dbReference type="WBParaSite" id="maker-uti_cns_0005378-snap-gene-0.4-mRNA-1">
    <property type="protein sequence ID" value="maker-uti_cns_0005378-snap-gene-0.4-mRNA-1"/>
    <property type="gene ID" value="maker-uti_cns_0005378-snap-gene-0.4"/>
</dbReference>
<keyword evidence="2" id="KW-1185">Reference proteome</keyword>